<dbReference type="EMBL" id="JAURVH010001520">
    <property type="protein sequence ID" value="KAK5924899.1"/>
    <property type="molecule type" value="Genomic_DNA"/>
</dbReference>
<protein>
    <submittedName>
        <fullName evidence="2">Uncharacterized protein</fullName>
    </submittedName>
</protein>
<feature type="region of interest" description="Disordered" evidence="1">
    <location>
        <begin position="22"/>
        <end position="71"/>
    </location>
</feature>
<organism evidence="2 3">
    <name type="scientific">Champsocephalus gunnari</name>
    <name type="common">Mackerel icefish</name>
    <dbReference type="NCBI Taxonomy" id="52237"/>
    <lineage>
        <taxon>Eukaryota</taxon>
        <taxon>Metazoa</taxon>
        <taxon>Chordata</taxon>
        <taxon>Craniata</taxon>
        <taxon>Vertebrata</taxon>
        <taxon>Euteleostomi</taxon>
        <taxon>Actinopterygii</taxon>
        <taxon>Neopterygii</taxon>
        <taxon>Teleostei</taxon>
        <taxon>Neoteleostei</taxon>
        <taxon>Acanthomorphata</taxon>
        <taxon>Eupercaria</taxon>
        <taxon>Perciformes</taxon>
        <taxon>Notothenioidei</taxon>
        <taxon>Channichthyidae</taxon>
        <taxon>Champsocephalus</taxon>
    </lineage>
</organism>
<dbReference type="AlphaFoldDB" id="A0AAN8DMA1"/>
<comment type="caution">
    <text evidence="2">The sequence shown here is derived from an EMBL/GenBank/DDBJ whole genome shotgun (WGS) entry which is preliminary data.</text>
</comment>
<dbReference type="Proteomes" id="UP001331515">
    <property type="component" value="Unassembled WGS sequence"/>
</dbReference>
<sequence>MEAETDGMKSAALWRGSPGAKILLSHIPTNPTRRLGSLSHHSKDPHGSLHPPSPPPPLSPQPNRASDHSVS</sequence>
<name>A0AAN8DMA1_CHAGU</name>
<accession>A0AAN8DMA1</accession>
<feature type="compositionally biased region" description="Pro residues" evidence="1">
    <location>
        <begin position="51"/>
        <end position="60"/>
    </location>
</feature>
<proteinExistence type="predicted"/>
<gene>
    <name evidence="2" type="ORF">CgunFtcFv8_017473</name>
</gene>
<evidence type="ECO:0000313" key="2">
    <source>
        <dbReference type="EMBL" id="KAK5924899.1"/>
    </source>
</evidence>
<evidence type="ECO:0000256" key="1">
    <source>
        <dbReference type="SAM" id="MobiDB-lite"/>
    </source>
</evidence>
<evidence type="ECO:0000313" key="3">
    <source>
        <dbReference type="Proteomes" id="UP001331515"/>
    </source>
</evidence>
<reference evidence="2 3" key="1">
    <citation type="journal article" date="2023" name="Mol. Biol. Evol.">
        <title>Genomics of Secondarily Temperate Adaptation in the Only Non-Antarctic Icefish.</title>
        <authorList>
            <person name="Rivera-Colon A.G."/>
            <person name="Rayamajhi N."/>
            <person name="Minhas B.F."/>
            <person name="Madrigal G."/>
            <person name="Bilyk K.T."/>
            <person name="Yoon V."/>
            <person name="Hune M."/>
            <person name="Gregory S."/>
            <person name="Cheng C.H.C."/>
            <person name="Catchen J.M."/>
        </authorList>
    </citation>
    <scope>NUCLEOTIDE SEQUENCE [LARGE SCALE GENOMIC DNA]</scope>
    <source>
        <tissue evidence="2">White muscle</tissue>
    </source>
</reference>
<keyword evidence="3" id="KW-1185">Reference proteome</keyword>